<dbReference type="GO" id="GO:0016020">
    <property type="term" value="C:membrane"/>
    <property type="evidence" value="ECO:0007669"/>
    <property type="project" value="UniProtKB-SubCell"/>
</dbReference>
<feature type="transmembrane region" description="Helical" evidence="2">
    <location>
        <begin position="372"/>
        <end position="402"/>
    </location>
</feature>
<evidence type="ECO:0000313" key="6">
    <source>
        <dbReference type="Proteomes" id="UP000007879"/>
    </source>
</evidence>
<keyword evidence="3" id="KW-0732">Signal</keyword>
<feature type="signal peptide" evidence="3">
    <location>
        <begin position="1"/>
        <end position="25"/>
    </location>
</feature>
<evidence type="ECO:0000256" key="3">
    <source>
        <dbReference type="SAM" id="SignalP"/>
    </source>
</evidence>
<evidence type="ECO:0000256" key="1">
    <source>
        <dbReference type="SAM" id="MobiDB-lite"/>
    </source>
</evidence>
<dbReference type="SUPFAM" id="SSF52799">
    <property type="entry name" value="(Phosphotyrosine protein) phosphatases II"/>
    <property type="match status" value="1"/>
</dbReference>
<proteinExistence type="predicted"/>
<evidence type="ECO:0000313" key="5">
    <source>
        <dbReference type="EnsemblMetazoa" id="XP_019855562.1"/>
    </source>
</evidence>
<dbReference type="AlphaFoldDB" id="A0AAN0JFJ7"/>
<dbReference type="Gene3D" id="3.90.190.10">
    <property type="entry name" value="Protein tyrosine phosphatase superfamily"/>
    <property type="match status" value="1"/>
</dbReference>
<feature type="region of interest" description="Disordered" evidence="1">
    <location>
        <begin position="332"/>
        <end position="364"/>
    </location>
</feature>
<dbReference type="PANTHER" id="PTHR46957">
    <property type="entry name" value="CYTOKINE RECEPTOR"/>
    <property type="match status" value="1"/>
</dbReference>
<dbReference type="InterPro" id="IPR029021">
    <property type="entry name" value="Prot-tyrosine_phosphatase-like"/>
</dbReference>
<sequence>MIPMEKLIVLVFSAAALSLAGVTEAQSNESNSTDEDGLSSITEVTSLANSNFLEVTTTISEVETPNASVSSDIDASFVPTSSYTASQPVVPGTTSVSSMNSSEPTATAPTMSLLSSIPFFEMNSTVDLEMMISMSSTIMTSSLEDVTTLIDVPASMNMTTSMNTTTSMNMTTSMDMIDMATSTPIDMMTSMDFDIFSFSVEQTSTMPSSSIESPSILPTSPSSIIEFSPVTISPSITTTASITSSITSSIATDTSTMVETSTMDTSTVETATVASTTLETSTINITTVGTSTSTAEPSSTVISVTSAPTISTPTIPTTSIISSTSIISVTSTSTMSSRAPPTSIPTSTSSTSTPVPPTINTSSTPASSNQGLVVALSVLFTIVLVILAAVTCVLLVVLRVYIIKPKRSRDYELQKLELDGGTSDNVALLAVTSSDEMKLGDLFNHIPKLSPVELTALEYEVSRLQDEEVAKEEFVGLSDHTREFLQTNAVLSANATKNRYINILPFDETRVILSSSKKEGSDYINANYIQGYNHTKEYIAAQGLFMLMHDLVILSHSLSFSICS</sequence>
<dbReference type="KEGG" id="aqu:109584311"/>
<protein>
    <recommendedName>
        <fullName evidence="4">Tyrosine-protein phosphatase domain-containing protein</fullName>
    </recommendedName>
</protein>
<keyword evidence="6" id="KW-1185">Reference proteome</keyword>
<reference evidence="6" key="1">
    <citation type="journal article" date="2010" name="Nature">
        <title>The Amphimedon queenslandica genome and the evolution of animal complexity.</title>
        <authorList>
            <person name="Srivastava M."/>
            <person name="Simakov O."/>
            <person name="Chapman J."/>
            <person name="Fahey B."/>
            <person name="Gauthier M.E."/>
            <person name="Mitros T."/>
            <person name="Richards G.S."/>
            <person name="Conaco C."/>
            <person name="Dacre M."/>
            <person name="Hellsten U."/>
            <person name="Larroux C."/>
            <person name="Putnam N.H."/>
            <person name="Stanke M."/>
            <person name="Adamska M."/>
            <person name="Darling A."/>
            <person name="Degnan S.M."/>
            <person name="Oakley T.H."/>
            <person name="Plachetzki D.C."/>
            <person name="Zhai Y."/>
            <person name="Adamski M."/>
            <person name="Calcino A."/>
            <person name="Cummins S.F."/>
            <person name="Goodstein D.M."/>
            <person name="Harris C."/>
            <person name="Jackson D.J."/>
            <person name="Leys S.P."/>
            <person name="Shu S."/>
            <person name="Woodcroft B.J."/>
            <person name="Vervoort M."/>
            <person name="Kosik K.S."/>
            <person name="Manning G."/>
            <person name="Degnan B.M."/>
            <person name="Rokhsar D.S."/>
        </authorList>
    </citation>
    <scope>NUCLEOTIDE SEQUENCE [LARGE SCALE GENOMIC DNA]</scope>
</reference>
<keyword evidence="2" id="KW-0472">Membrane</keyword>
<keyword evidence="2" id="KW-1133">Transmembrane helix</keyword>
<dbReference type="RefSeq" id="XP_019855562.1">
    <property type="nucleotide sequence ID" value="XM_020000003.1"/>
</dbReference>
<dbReference type="Pfam" id="PF00102">
    <property type="entry name" value="Y_phosphatase"/>
    <property type="match status" value="1"/>
</dbReference>
<keyword evidence="2" id="KW-0812">Transmembrane</keyword>
<dbReference type="Proteomes" id="UP000007879">
    <property type="component" value="Unassembled WGS sequence"/>
</dbReference>
<feature type="domain" description="Tyrosine-protein phosphatase" evidence="4">
    <location>
        <begin position="470"/>
        <end position="543"/>
    </location>
</feature>
<name>A0AAN0JFJ7_AMPQE</name>
<dbReference type="GeneID" id="109584311"/>
<dbReference type="GO" id="GO:0004725">
    <property type="term" value="F:protein tyrosine phosphatase activity"/>
    <property type="evidence" value="ECO:0007669"/>
    <property type="project" value="InterPro"/>
</dbReference>
<dbReference type="EnsemblMetazoa" id="XM_020000003.1">
    <property type="protein sequence ID" value="XP_019855562.1"/>
    <property type="gene ID" value="LOC109584311"/>
</dbReference>
<dbReference type="PROSITE" id="PS50055">
    <property type="entry name" value="TYR_PHOSPHATASE_PTP"/>
    <property type="match status" value="1"/>
</dbReference>
<organism evidence="5 6">
    <name type="scientific">Amphimedon queenslandica</name>
    <name type="common">Sponge</name>
    <dbReference type="NCBI Taxonomy" id="400682"/>
    <lineage>
        <taxon>Eukaryota</taxon>
        <taxon>Metazoa</taxon>
        <taxon>Porifera</taxon>
        <taxon>Demospongiae</taxon>
        <taxon>Heteroscleromorpha</taxon>
        <taxon>Haplosclerida</taxon>
        <taxon>Niphatidae</taxon>
        <taxon>Amphimedon</taxon>
    </lineage>
</organism>
<dbReference type="PANTHER" id="PTHR46957:SF3">
    <property type="entry name" value="CYTOKINE RECEPTOR"/>
    <property type="match status" value="1"/>
</dbReference>
<evidence type="ECO:0000259" key="4">
    <source>
        <dbReference type="PROSITE" id="PS50055"/>
    </source>
</evidence>
<accession>A0AAN0JFJ7</accession>
<evidence type="ECO:0000256" key="2">
    <source>
        <dbReference type="SAM" id="Phobius"/>
    </source>
</evidence>
<feature type="chain" id="PRO_5043043269" description="Tyrosine-protein phosphatase domain-containing protein" evidence="3">
    <location>
        <begin position="26"/>
        <end position="564"/>
    </location>
</feature>
<reference evidence="5" key="2">
    <citation type="submission" date="2024-06" db="UniProtKB">
        <authorList>
            <consortium name="EnsemblMetazoa"/>
        </authorList>
    </citation>
    <scope>IDENTIFICATION</scope>
</reference>
<dbReference type="InterPro" id="IPR050713">
    <property type="entry name" value="RTP_Phos/Ushers"/>
</dbReference>
<dbReference type="InterPro" id="IPR000242">
    <property type="entry name" value="PTP_cat"/>
</dbReference>